<dbReference type="NCBIfam" id="NF047421">
    <property type="entry name" value="YfmH_fam"/>
    <property type="match status" value="1"/>
</dbReference>
<evidence type="ECO:0000313" key="5">
    <source>
        <dbReference type="Proteomes" id="UP000183028"/>
    </source>
</evidence>
<dbReference type="EMBL" id="FNYK01000001">
    <property type="protein sequence ID" value="SEI37948.1"/>
    <property type="molecule type" value="Genomic_DNA"/>
</dbReference>
<gene>
    <name evidence="4" type="ORF">SAMN04487834_1001100</name>
</gene>
<keyword evidence="1" id="KW-0175">Coiled coil</keyword>
<dbReference type="InterPro" id="IPR011765">
    <property type="entry name" value="Pept_M16_N"/>
</dbReference>
<feature type="domain" description="Peptidase M16 N-terminal" evidence="2">
    <location>
        <begin position="63"/>
        <end position="161"/>
    </location>
</feature>
<dbReference type="Proteomes" id="UP000183028">
    <property type="component" value="Unassembled WGS sequence"/>
</dbReference>
<dbReference type="InterPro" id="IPR011249">
    <property type="entry name" value="Metalloenz_LuxS/M16"/>
</dbReference>
<dbReference type="OrthoDB" id="9811314at2"/>
<dbReference type="InterPro" id="IPR050361">
    <property type="entry name" value="MPP/UQCRC_Complex"/>
</dbReference>
<keyword evidence="5" id="KW-1185">Reference proteome</keyword>
<dbReference type="PANTHER" id="PTHR11851">
    <property type="entry name" value="METALLOPROTEASE"/>
    <property type="match status" value="1"/>
</dbReference>
<accession>A0A1H6Q281</accession>
<dbReference type="PANTHER" id="PTHR11851:SF134">
    <property type="entry name" value="ZINC-DEPENDENT PROTEASE"/>
    <property type="match status" value="1"/>
</dbReference>
<feature type="coiled-coil region" evidence="1">
    <location>
        <begin position="332"/>
        <end position="359"/>
    </location>
</feature>
<evidence type="ECO:0000313" key="4">
    <source>
        <dbReference type="EMBL" id="SEI37948.1"/>
    </source>
</evidence>
<evidence type="ECO:0000256" key="1">
    <source>
        <dbReference type="SAM" id="Coils"/>
    </source>
</evidence>
<dbReference type="AlphaFoldDB" id="A0A1H6Q281"/>
<dbReference type="Pfam" id="PF00675">
    <property type="entry name" value="Peptidase_M16"/>
    <property type="match status" value="1"/>
</dbReference>
<dbReference type="STRING" id="322505.SAMN04487836_101141"/>
<feature type="domain" description="Peptidase M16 C-terminal" evidence="3">
    <location>
        <begin position="182"/>
        <end position="362"/>
    </location>
</feature>
<protein>
    <submittedName>
        <fullName evidence="4">Predicted Zn-dependent peptidase</fullName>
    </submittedName>
</protein>
<proteinExistence type="predicted"/>
<dbReference type="eggNOG" id="COG0612">
    <property type="taxonomic scope" value="Bacteria"/>
</dbReference>
<dbReference type="InterPro" id="IPR007863">
    <property type="entry name" value="Peptidase_M16_C"/>
</dbReference>
<dbReference type="Gene3D" id="3.30.830.10">
    <property type="entry name" value="Metalloenzyme, LuxS/M16 peptidase-like"/>
    <property type="match status" value="2"/>
</dbReference>
<dbReference type="Pfam" id="PF05193">
    <property type="entry name" value="Peptidase_M16_C"/>
    <property type="match status" value="1"/>
</dbReference>
<dbReference type="GO" id="GO:0046872">
    <property type="term" value="F:metal ion binding"/>
    <property type="evidence" value="ECO:0007669"/>
    <property type="project" value="InterPro"/>
</dbReference>
<dbReference type="RefSeq" id="WP_074731084.1">
    <property type="nucleotide sequence ID" value="NZ_FNYK01000001.1"/>
</dbReference>
<evidence type="ECO:0000259" key="2">
    <source>
        <dbReference type="Pfam" id="PF00675"/>
    </source>
</evidence>
<dbReference type="SUPFAM" id="SSF63411">
    <property type="entry name" value="LuxS/MPP-like metallohydrolase"/>
    <property type="match status" value="2"/>
</dbReference>
<organism evidence="4 5">
    <name type="scientific">Sharpea azabuensis</name>
    <dbReference type="NCBI Taxonomy" id="322505"/>
    <lineage>
        <taxon>Bacteria</taxon>
        <taxon>Bacillati</taxon>
        <taxon>Bacillota</taxon>
        <taxon>Erysipelotrichia</taxon>
        <taxon>Erysipelotrichales</taxon>
        <taxon>Coprobacillaceae</taxon>
        <taxon>Sharpea</taxon>
    </lineage>
</organism>
<reference evidence="5" key="1">
    <citation type="submission" date="2016-10" db="EMBL/GenBank/DDBJ databases">
        <authorList>
            <person name="Varghese N."/>
        </authorList>
    </citation>
    <scope>NUCLEOTIDE SEQUENCE [LARGE SCALE GENOMIC DNA]</scope>
    <source>
        <strain evidence="5">DSM 20406</strain>
    </source>
</reference>
<evidence type="ECO:0000259" key="3">
    <source>
        <dbReference type="Pfam" id="PF05193"/>
    </source>
</evidence>
<sequence>MEKIYYQTIKETLYHEVMANGLQVYLMPKPDFTKTYGLFTTNFGSIDTTFVPINETEMITVPDGVAHYLEHKMFDMDDGDASNEFAKLGASSNAFTSNTRTAYLFSTTSHEKACVNLLLDFVQECNVTQESVEKERGIIGQEIGMYDDNPDWQSYFGGVHNLYHNHPVRIDIAGTVESIAKIDAPLLHRIYNTFYHPSNMMLFVAGHFDADEIMEEIRNNQARKHFSPMPPIIRGTINEPAQVDVKSEVKMMDVTVDKVAVNIKINDTPKDTHAKLKRELAFTLLTDMLFSKSSSLREEWSNQGLINDSFSAGLTQERDYAFYSMSCDSDHSDKLRNKLHELIRNMKDYQIDEEVLERVKKKNIGILIQAFNSLETVANMFSRYYFEGINAFTLIDEINAITASDIEAILPLFNDEYSADYTIVPIRK</sequence>
<name>A0A1H6Q281_9FIRM</name>